<gene>
    <name evidence="1" type="ORF">B1B_12429</name>
</gene>
<reference evidence="1" key="2">
    <citation type="journal article" date="2014" name="ISME J.">
        <title>Microbial stratification in low pH oxic and suboxic macroscopic growths along an acid mine drainage.</title>
        <authorList>
            <person name="Mendez-Garcia C."/>
            <person name="Mesa V."/>
            <person name="Sprenger R.R."/>
            <person name="Richter M."/>
            <person name="Diez M.S."/>
            <person name="Solano J."/>
            <person name="Bargiela R."/>
            <person name="Golyshina O.V."/>
            <person name="Manteca A."/>
            <person name="Ramos J.L."/>
            <person name="Gallego J.R."/>
            <person name="Llorente I."/>
            <person name="Martins Dos Santos V.A."/>
            <person name="Jensen O.N."/>
            <person name="Pelaez A.I."/>
            <person name="Sanchez J."/>
            <person name="Ferrer M."/>
        </authorList>
    </citation>
    <scope>NUCLEOTIDE SEQUENCE</scope>
</reference>
<dbReference type="AlphaFoldDB" id="T0ZRD8"/>
<reference evidence="1" key="1">
    <citation type="submission" date="2013-08" db="EMBL/GenBank/DDBJ databases">
        <authorList>
            <person name="Mendez C."/>
            <person name="Richter M."/>
            <person name="Ferrer M."/>
            <person name="Sanchez J."/>
        </authorList>
    </citation>
    <scope>NUCLEOTIDE SEQUENCE</scope>
</reference>
<accession>T0ZRD8</accession>
<sequence length="135" mass="14844">MDKMLGKGVVNDPKVTISKGYDNKLNVAVQIDEGALVSHLVGGSGLTSEDQTTLASKKTVREVLEAARAFQPPNPQVSALVQRIEKEQLDEDPGRPVTDAVAQLLPKFLYFADYEKMIGQVSMNQFLQKTPEQRS</sequence>
<protein>
    <submittedName>
        <fullName evidence="1">Uncharacterized protein</fullName>
    </submittedName>
</protein>
<name>T0ZRD8_9ZZZZ</name>
<proteinExistence type="predicted"/>
<comment type="caution">
    <text evidence="1">The sequence shown here is derived from an EMBL/GenBank/DDBJ whole genome shotgun (WGS) entry which is preliminary data.</text>
</comment>
<organism evidence="1">
    <name type="scientific">mine drainage metagenome</name>
    <dbReference type="NCBI Taxonomy" id="410659"/>
    <lineage>
        <taxon>unclassified sequences</taxon>
        <taxon>metagenomes</taxon>
        <taxon>ecological metagenomes</taxon>
    </lineage>
</organism>
<dbReference type="EMBL" id="AUZY01008140">
    <property type="protein sequence ID" value="EQD47208.1"/>
    <property type="molecule type" value="Genomic_DNA"/>
</dbReference>
<feature type="non-terminal residue" evidence="1">
    <location>
        <position position="135"/>
    </location>
</feature>
<evidence type="ECO:0000313" key="1">
    <source>
        <dbReference type="EMBL" id="EQD47208.1"/>
    </source>
</evidence>